<dbReference type="GO" id="GO:0046872">
    <property type="term" value="F:metal ion binding"/>
    <property type="evidence" value="ECO:0007669"/>
    <property type="project" value="UniProtKB-KW"/>
</dbReference>
<comment type="caution">
    <text evidence="6">The sequence shown here is derived from an EMBL/GenBank/DDBJ whole genome shotgun (WGS) entry which is preliminary data.</text>
</comment>
<dbReference type="InterPro" id="IPR051013">
    <property type="entry name" value="MBL_superfamily_lactonases"/>
</dbReference>
<dbReference type="Proteomes" id="UP000612808">
    <property type="component" value="Unassembled WGS sequence"/>
</dbReference>
<comment type="cofactor">
    <cofactor evidence="1">
        <name>Zn(2+)</name>
        <dbReference type="ChEBI" id="CHEBI:29105"/>
    </cofactor>
</comment>
<evidence type="ECO:0000256" key="2">
    <source>
        <dbReference type="ARBA" id="ARBA00007749"/>
    </source>
</evidence>
<dbReference type="EMBL" id="BOMB01000016">
    <property type="protein sequence ID" value="GID12028.1"/>
    <property type="molecule type" value="Genomic_DNA"/>
</dbReference>
<dbReference type="PANTHER" id="PTHR42978:SF2">
    <property type="entry name" value="102 KBASES UNSTABLE REGION: FROM 1 TO 119443"/>
    <property type="match status" value="1"/>
</dbReference>
<dbReference type="PANTHER" id="PTHR42978">
    <property type="entry name" value="QUORUM-QUENCHING LACTONASE YTNP-RELATED-RELATED"/>
    <property type="match status" value="1"/>
</dbReference>
<evidence type="ECO:0000256" key="4">
    <source>
        <dbReference type="ARBA" id="ARBA00022801"/>
    </source>
</evidence>
<accession>A0A8J3J9R0</accession>
<keyword evidence="7" id="KW-1185">Reference proteome</keyword>
<keyword evidence="4" id="KW-0378">Hydrolase</keyword>
<name>A0A8J3J9R0_9ACTN</name>
<evidence type="ECO:0000313" key="7">
    <source>
        <dbReference type="Proteomes" id="UP000612808"/>
    </source>
</evidence>
<dbReference type="RefSeq" id="WP_203658019.1">
    <property type="nucleotide sequence ID" value="NZ_BAAAZM010000028.1"/>
</dbReference>
<dbReference type="AlphaFoldDB" id="A0A8J3J9R0"/>
<reference evidence="6" key="1">
    <citation type="submission" date="2021-01" db="EMBL/GenBank/DDBJ databases">
        <title>Whole genome shotgun sequence of Actinocatenispora rupis NBRC 107355.</title>
        <authorList>
            <person name="Komaki H."/>
            <person name="Tamura T."/>
        </authorList>
    </citation>
    <scope>NUCLEOTIDE SEQUENCE</scope>
    <source>
        <strain evidence="6">NBRC 107355</strain>
    </source>
</reference>
<dbReference type="InterPro" id="IPR036866">
    <property type="entry name" value="RibonucZ/Hydroxyglut_hydro"/>
</dbReference>
<keyword evidence="5" id="KW-0862">Zinc</keyword>
<gene>
    <name evidence="6" type="ORF">Aru02nite_29170</name>
</gene>
<protein>
    <submittedName>
        <fullName evidence="6">Uncharacterized protein</fullName>
    </submittedName>
</protein>
<sequence>MPQYEVTMLSMGRGDVPGPEAYWMSRWDEWVPLRFQVALIRGHGVTALVNTGPAADIGPMNEKWTQVLGERAVLRREPGEFVLDQLSAHGVTPDEVTHVLLTPLQLYTVSNVPAFRNAEICLTERGWTHFHTTHAHPHDDRATSIPDEILVHLVTDAWPRVRLLGDSDTVAPGLRTWWSGGHHRASMVVEVDTAAGVVALSDTFFLRDNVDTDHPIGISENMYECLAAHDRVRRTADHVVGLYDPANFERYPNGRIA</sequence>
<comment type="similarity">
    <text evidence="2">Belongs to the metallo-beta-lactamase superfamily.</text>
</comment>
<dbReference type="Gene3D" id="3.60.15.10">
    <property type="entry name" value="Ribonuclease Z/Hydroxyacylglutathione hydrolase-like"/>
    <property type="match status" value="1"/>
</dbReference>
<keyword evidence="3" id="KW-0479">Metal-binding</keyword>
<proteinExistence type="inferred from homology"/>
<evidence type="ECO:0000313" key="6">
    <source>
        <dbReference type="EMBL" id="GID12028.1"/>
    </source>
</evidence>
<evidence type="ECO:0000256" key="1">
    <source>
        <dbReference type="ARBA" id="ARBA00001947"/>
    </source>
</evidence>
<evidence type="ECO:0000256" key="5">
    <source>
        <dbReference type="ARBA" id="ARBA00022833"/>
    </source>
</evidence>
<dbReference type="GO" id="GO:0016787">
    <property type="term" value="F:hydrolase activity"/>
    <property type="evidence" value="ECO:0007669"/>
    <property type="project" value="UniProtKB-KW"/>
</dbReference>
<dbReference type="SUPFAM" id="SSF56281">
    <property type="entry name" value="Metallo-hydrolase/oxidoreductase"/>
    <property type="match status" value="1"/>
</dbReference>
<organism evidence="6 7">
    <name type="scientific">Actinocatenispora rupis</name>
    <dbReference type="NCBI Taxonomy" id="519421"/>
    <lineage>
        <taxon>Bacteria</taxon>
        <taxon>Bacillati</taxon>
        <taxon>Actinomycetota</taxon>
        <taxon>Actinomycetes</taxon>
        <taxon>Micromonosporales</taxon>
        <taxon>Micromonosporaceae</taxon>
        <taxon>Actinocatenispora</taxon>
    </lineage>
</organism>
<evidence type="ECO:0000256" key="3">
    <source>
        <dbReference type="ARBA" id="ARBA00022723"/>
    </source>
</evidence>